<organism evidence="1 2">
    <name type="scientific">Flavobacterium branchiophilum</name>
    <dbReference type="NCBI Taxonomy" id="55197"/>
    <lineage>
        <taxon>Bacteria</taxon>
        <taxon>Pseudomonadati</taxon>
        <taxon>Bacteroidota</taxon>
        <taxon>Flavobacteriia</taxon>
        <taxon>Flavobacteriales</taxon>
        <taxon>Flavobacteriaceae</taxon>
        <taxon>Flavobacterium</taxon>
    </lineage>
</organism>
<reference evidence="1 2" key="1">
    <citation type="submission" date="2019-06" db="EMBL/GenBank/DDBJ databases">
        <title>Genomic Encyclopedia of Archaeal and Bacterial Type Strains, Phase II (KMG-II): from individual species to whole genera.</title>
        <authorList>
            <person name="Goeker M."/>
        </authorList>
    </citation>
    <scope>NUCLEOTIDE SEQUENCE [LARGE SCALE GENOMIC DNA]</scope>
    <source>
        <strain evidence="1 2">DSM 24789</strain>
    </source>
</reference>
<protein>
    <recommendedName>
        <fullName evidence="3">Lipoprotein</fullName>
    </recommendedName>
</protein>
<name>A0A543G1C1_9FLAO</name>
<evidence type="ECO:0008006" key="3">
    <source>
        <dbReference type="Google" id="ProtNLM"/>
    </source>
</evidence>
<gene>
    <name evidence="1" type="ORF">BC670_0656</name>
</gene>
<accession>A0A543G1C1</accession>
<dbReference type="AlphaFoldDB" id="A0A543G1C1"/>
<evidence type="ECO:0000313" key="2">
    <source>
        <dbReference type="Proteomes" id="UP000320773"/>
    </source>
</evidence>
<dbReference type="Proteomes" id="UP000320773">
    <property type="component" value="Unassembled WGS sequence"/>
</dbReference>
<dbReference type="PROSITE" id="PS51257">
    <property type="entry name" value="PROKAR_LIPOPROTEIN"/>
    <property type="match status" value="1"/>
</dbReference>
<comment type="caution">
    <text evidence="1">The sequence shown here is derived from an EMBL/GenBank/DDBJ whole genome shotgun (WGS) entry which is preliminary data.</text>
</comment>
<sequence length="316" mass="34103">MKKFLGIMAVLFGFLSCNDGDVTVKSISFAEIENAASCGDLVYKINGTDAMIIKITNATTTAFINTVGVREIAITGTTKVIYRTYSATPSTDNFCGVPPAATPSLAEEWTAIGGTIQITTTAKKSTPNATTGATSIIGYNHNIILKNITFQKPVGTQSYDTFVFGNFTTSTTLTYPFSSSALSKCSTTKLYSQIDKEALLLDNLDPTLFANAVTTTPRVANLSNTTNKLRYLVYNGTLPTAYFCNTTTPTTPTLTESWEVDNTTTQATIEVTTTSVGSGTNVVYTHKIYLKKVNLKKDNISFYLGDSYYLGDITTP</sequence>
<proteinExistence type="predicted"/>
<dbReference type="RefSeq" id="WP_089080493.1">
    <property type="nucleotide sequence ID" value="NZ_VFPJ01000001.1"/>
</dbReference>
<evidence type="ECO:0000313" key="1">
    <source>
        <dbReference type="EMBL" id="TQM39824.1"/>
    </source>
</evidence>
<dbReference type="EMBL" id="VFPJ01000001">
    <property type="protein sequence ID" value="TQM39824.1"/>
    <property type="molecule type" value="Genomic_DNA"/>
</dbReference>